<gene>
    <name evidence="3" type="ORF">TrRE_jg10277</name>
</gene>
<proteinExistence type="predicted"/>
<dbReference type="GO" id="GO:0005737">
    <property type="term" value="C:cytoplasm"/>
    <property type="evidence" value="ECO:0007669"/>
    <property type="project" value="TreeGrafter"/>
</dbReference>
<dbReference type="Pfam" id="PF00560">
    <property type="entry name" value="LRR_1"/>
    <property type="match status" value="1"/>
</dbReference>
<accession>A0A9W7G5V9</accession>
<dbReference type="InterPro" id="IPR050216">
    <property type="entry name" value="LRR_domain-containing"/>
</dbReference>
<sequence>MELTYRAWTEVDDVVWTMGRTLIFLDLSFNSIKTLPEDLGDLYQLKEINIACNHVENIPTSIGKLIKLQLFKANGNKIDEIPDEIGKCKSLKHLHLSENKIIGIPESISHCTRLETLLLQNNNIQSLPHELGTLPIKRIDLANNNKLEMIPGPMRSNSEVIIWILRENHENQMKLALVEKTNMDMFRLLNESRDGIKDIKKEIAGASQKRQDLLIEHSQLWGYFAAKAVFKKACTIS</sequence>
<dbReference type="InterPro" id="IPR003591">
    <property type="entry name" value="Leu-rich_rpt_typical-subtyp"/>
</dbReference>
<dbReference type="EMBL" id="BRXZ01007736">
    <property type="protein sequence ID" value="GMI33269.1"/>
    <property type="molecule type" value="Genomic_DNA"/>
</dbReference>
<dbReference type="OrthoDB" id="44077at2759"/>
<evidence type="ECO:0000256" key="1">
    <source>
        <dbReference type="ARBA" id="ARBA00022614"/>
    </source>
</evidence>
<comment type="caution">
    <text evidence="3">The sequence shown here is derived from an EMBL/GenBank/DDBJ whole genome shotgun (WGS) entry which is preliminary data.</text>
</comment>
<dbReference type="PANTHER" id="PTHR48051">
    <property type="match status" value="1"/>
</dbReference>
<dbReference type="Proteomes" id="UP001165082">
    <property type="component" value="Unassembled WGS sequence"/>
</dbReference>
<dbReference type="InterPro" id="IPR032675">
    <property type="entry name" value="LRR_dom_sf"/>
</dbReference>
<keyword evidence="2" id="KW-0677">Repeat</keyword>
<keyword evidence="1" id="KW-0433">Leucine-rich repeat</keyword>
<evidence type="ECO:0000313" key="4">
    <source>
        <dbReference type="Proteomes" id="UP001165082"/>
    </source>
</evidence>
<organism evidence="3 4">
    <name type="scientific">Triparma retinervis</name>
    <dbReference type="NCBI Taxonomy" id="2557542"/>
    <lineage>
        <taxon>Eukaryota</taxon>
        <taxon>Sar</taxon>
        <taxon>Stramenopiles</taxon>
        <taxon>Ochrophyta</taxon>
        <taxon>Bolidophyceae</taxon>
        <taxon>Parmales</taxon>
        <taxon>Triparmaceae</taxon>
        <taxon>Triparma</taxon>
    </lineage>
</organism>
<dbReference type="SMART" id="SM00369">
    <property type="entry name" value="LRR_TYP"/>
    <property type="match status" value="4"/>
</dbReference>
<dbReference type="InterPro" id="IPR001611">
    <property type="entry name" value="Leu-rich_rpt"/>
</dbReference>
<keyword evidence="4" id="KW-1185">Reference proteome</keyword>
<dbReference type="Pfam" id="PF13855">
    <property type="entry name" value="LRR_8"/>
    <property type="match status" value="1"/>
</dbReference>
<dbReference type="AlphaFoldDB" id="A0A9W7G5V9"/>
<dbReference type="PROSITE" id="PS51450">
    <property type="entry name" value="LRR"/>
    <property type="match status" value="2"/>
</dbReference>
<dbReference type="Gene3D" id="3.80.10.10">
    <property type="entry name" value="Ribonuclease Inhibitor"/>
    <property type="match status" value="2"/>
</dbReference>
<dbReference type="SUPFAM" id="SSF52058">
    <property type="entry name" value="L domain-like"/>
    <property type="match status" value="1"/>
</dbReference>
<dbReference type="PANTHER" id="PTHR48051:SF10">
    <property type="entry name" value="LEUCINE-RICH REPEAT-CONTAINING PROTEIN 1"/>
    <property type="match status" value="1"/>
</dbReference>
<evidence type="ECO:0000313" key="3">
    <source>
        <dbReference type="EMBL" id="GMI33269.1"/>
    </source>
</evidence>
<evidence type="ECO:0000256" key="2">
    <source>
        <dbReference type="ARBA" id="ARBA00022737"/>
    </source>
</evidence>
<reference evidence="3" key="1">
    <citation type="submission" date="2022-07" db="EMBL/GenBank/DDBJ databases">
        <title>Genome analysis of Parmales, a sister group of diatoms, reveals the evolutionary specialization of diatoms from phago-mixotrophs to photoautotrophs.</title>
        <authorList>
            <person name="Ban H."/>
            <person name="Sato S."/>
            <person name="Yoshikawa S."/>
            <person name="Kazumasa Y."/>
            <person name="Nakamura Y."/>
            <person name="Ichinomiya M."/>
            <person name="Saitoh K."/>
            <person name="Sato N."/>
            <person name="Blanc-Mathieu R."/>
            <person name="Endo H."/>
            <person name="Kuwata A."/>
            <person name="Ogata H."/>
        </authorList>
    </citation>
    <scope>NUCLEOTIDE SEQUENCE</scope>
</reference>
<protein>
    <submittedName>
        <fullName evidence="3">Uncharacterized protein</fullName>
    </submittedName>
</protein>
<name>A0A9W7G5V9_9STRA</name>